<dbReference type="GO" id="GO:0005886">
    <property type="term" value="C:plasma membrane"/>
    <property type="evidence" value="ECO:0007669"/>
    <property type="project" value="TreeGrafter"/>
</dbReference>
<evidence type="ECO:0000256" key="1">
    <source>
        <dbReference type="ARBA" id="ARBA00006611"/>
    </source>
</evidence>
<evidence type="ECO:0000313" key="5">
    <source>
        <dbReference type="EMBL" id="GGC87432.1"/>
    </source>
</evidence>
<dbReference type="InterPro" id="IPR037257">
    <property type="entry name" value="T2SS_E_N_sf"/>
</dbReference>
<dbReference type="InterPro" id="IPR007831">
    <property type="entry name" value="T2SS_GspE_N"/>
</dbReference>
<dbReference type="InterPro" id="IPR027417">
    <property type="entry name" value="P-loop_NTPase"/>
</dbReference>
<dbReference type="SMART" id="SM00382">
    <property type="entry name" value="AAA"/>
    <property type="match status" value="1"/>
</dbReference>
<evidence type="ECO:0000259" key="4">
    <source>
        <dbReference type="PROSITE" id="PS00662"/>
    </source>
</evidence>
<proteinExistence type="inferred from homology"/>
<dbReference type="FunFam" id="3.40.50.300:FF:000398">
    <property type="entry name" value="Type IV pilus assembly ATPase PilB"/>
    <property type="match status" value="1"/>
</dbReference>
<evidence type="ECO:0000256" key="2">
    <source>
        <dbReference type="ARBA" id="ARBA00022741"/>
    </source>
</evidence>
<dbReference type="Gene3D" id="3.40.50.300">
    <property type="entry name" value="P-loop containing nucleotide triphosphate hydrolases"/>
    <property type="match status" value="1"/>
</dbReference>
<dbReference type="EMBL" id="BMED01000004">
    <property type="protein sequence ID" value="GGC87432.1"/>
    <property type="molecule type" value="Genomic_DNA"/>
</dbReference>
<dbReference type="Gene3D" id="1.10.40.70">
    <property type="match status" value="1"/>
</dbReference>
<dbReference type="Gene3D" id="3.30.450.90">
    <property type="match status" value="1"/>
</dbReference>
<comment type="caution">
    <text evidence="5">The sequence shown here is derived from an EMBL/GenBank/DDBJ whole genome shotgun (WGS) entry which is preliminary data.</text>
</comment>
<dbReference type="PANTHER" id="PTHR30258:SF2">
    <property type="entry name" value="COMG OPERON PROTEIN 1"/>
    <property type="match status" value="1"/>
</dbReference>
<feature type="domain" description="Bacterial type II secretion system protein E" evidence="4">
    <location>
        <begin position="373"/>
        <end position="387"/>
    </location>
</feature>
<comment type="similarity">
    <text evidence="1">Belongs to the GSP E family.</text>
</comment>
<accession>A0A916UVQ7</accession>
<keyword evidence="6" id="KW-1185">Reference proteome</keyword>
<dbReference type="Pfam" id="PF05157">
    <property type="entry name" value="MshEN"/>
    <property type="match status" value="1"/>
</dbReference>
<dbReference type="GO" id="GO:0016887">
    <property type="term" value="F:ATP hydrolysis activity"/>
    <property type="evidence" value="ECO:0007669"/>
    <property type="project" value="TreeGrafter"/>
</dbReference>
<protein>
    <submittedName>
        <fullName evidence="5">Type II secretion protein</fullName>
    </submittedName>
</protein>
<name>A0A916UVQ7_9BURK</name>
<dbReference type="InterPro" id="IPR001482">
    <property type="entry name" value="T2SS/T4SS_dom"/>
</dbReference>
<dbReference type="SUPFAM" id="SSF52540">
    <property type="entry name" value="P-loop containing nucleoside triphosphate hydrolases"/>
    <property type="match status" value="1"/>
</dbReference>
<reference evidence="5" key="1">
    <citation type="journal article" date="2014" name="Int. J. Syst. Evol. Microbiol.">
        <title>Complete genome sequence of Corynebacterium casei LMG S-19264T (=DSM 44701T), isolated from a smear-ripened cheese.</title>
        <authorList>
            <consortium name="US DOE Joint Genome Institute (JGI-PGF)"/>
            <person name="Walter F."/>
            <person name="Albersmeier A."/>
            <person name="Kalinowski J."/>
            <person name="Ruckert C."/>
        </authorList>
    </citation>
    <scope>NUCLEOTIDE SEQUENCE</scope>
    <source>
        <strain evidence="5">CGMCC 1.10998</strain>
    </source>
</reference>
<dbReference type="CDD" id="cd01129">
    <property type="entry name" value="PulE-GspE-like"/>
    <property type="match status" value="1"/>
</dbReference>
<organism evidence="5 6">
    <name type="scientific">Undibacterium terreum</name>
    <dbReference type="NCBI Taxonomy" id="1224302"/>
    <lineage>
        <taxon>Bacteria</taxon>
        <taxon>Pseudomonadati</taxon>
        <taxon>Pseudomonadota</taxon>
        <taxon>Betaproteobacteria</taxon>
        <taxon>Burkholderiales</taxon>
        <taxon>Oxalobacteraceae</taxon>
        <taxon>Undibacterium</taxon>
    </lineage>
</organism>
<dbReference type="RefSeq" id="WP_188567732.1">
    <property type="nucleotide sequence ID" value="NZ_BMED01000004.1"/>
</dbReference>
<evidence type="ECO:0000313" key="6">
    <source>
        <dbReference type="Proteomes" id="UP000637423"/>
    </source>
</evidence>
<gene>
    <name evidence="5" type="ORF">GCM10011396_38360</name>
</gene>
<dbReference type="PROSITE" id="PS00662">
    <property type="entry name" value="T2SP_E"/>
    <property type="match status" value="1"/>
</dbReference>
<dbReference type="SUPFAM" id="SSF160246">
    <property type="entry name" value="EspE N-terminal domain-like"/>
    <property type="match status" value="1"/>
</dbReference>
<keyword evidence="2" id="KW-0547">Nucleotide-binding</keyword>
<dbReference type="GO" id="GO:0005524">
    <property type="term" value="F:ATP binding"/>
    <property type="evidence" value="ECO:0007669"/>
    <property type="project" value="UniProtKB-KW"/>
</dbReference>
<dbReference type="PANTHER" id="PTHR30258">
    <property type="entry name" value="TYPE II SECRETION SYSTEM PROTEIN GSPE-RELATED"/>
    <property type="match status" value="1"/>
</dbReference>
<dbReference type="Proteomes" id="UP000637423">
    <property type="component" value="Unassembled WGS sequence"/>
</dbReference>
<dbReference type="AlphaFoldDB" id="A0A916UVQ7"/>
<keyword evidence="3" id="KW-0067">ATP-binding</keyword>
<sequence>MSMNLTPIGELLIAKQLVSEQDVERALQLQPQLDARLGQILIRIGAISEDNLLPVLAQQLDIPLLDETLLPSTAQMIEQAAQLGGLSTNWLLEQEIVLWENVDGTIACASPNPLNSFARETLCNAYQQHQLQWSFVRSRDIERMANLIRSDSVSAMFSDEVAHLRELAEEAPVIELVNNTWAQAIDIGASDIHIEPEEHGFEIRFRVDGILTTKMSFGRDRFDAVVSRIKLISGLDIAERRLPQDGRISIRASGIDIDIRVSVIPGVHGESIVLRLLPKERKDFSLKRLGMEQDHLNKFRKWIKEPHGIVLVTGPTGSGKSTSLYAALAEANDRQKKIITVEDPVEYKMDGITQIQTHAEIEYTFARALRAILRHDPDIIMIGEIRDLETAEIAVQSALTGHMVFSTLHTNDAIGAFNRLIDMGLEPFLVASSLRAVQAQRLVRRLCSHCAKPLSHDEMMQLAPADFAEQMLELQGRFPTLMTESAKWHHATGCPQCQNTGYRGRVGIYEFVEVTTELQAAIVQRLPTHEVNLLAKRDGYRNLREDGLIKARNGLTTIDEVMRVTGLSNQVAS</sequence>
<dbReference type="Pfam" id="PF00437">
    <property type="entry name" value="T2SSE"/>
    <property type="match status" value="1"/>
</dbReference>
<reference evidence="5" key="2">
    <citation type="submission" date="2020-09" db="EMBL/GenBank/DDBJ databases">
        <authorList>
            <person name="Sun Q."/>
            <person name="Zhou Y."/>
        </authorList>
    </citation>
    <scope>NUCLEOTIDE SEQUENCE</scope>
    <source>
        <strain evidence="5">CGMCC 1.10998</strain>
    </source>
</reference>
<evidence type="ECO:0000256" key="3">
    <source>
        <dbReference type="ARBA" id="ARBA00022840"/>
    </source>
</evidence>
<dbReference type="InterPro" id="IPR003593">
    <property type="entry name" value="AAA+_ATPase"/>
</dbReference>